<evidence type="ECO:0000256" key="5">
    <source>
        <dbReference type="SAM" id="Coils"/>
    </source>
</evidence>
<evidence type="ECO:0000256" key="3">
    <source>
        <dbReference type="ARBA" id="ARBA00022833"/>
    </source>
</evidence>
<dbReference type="OrthoDB" id="432970at2759"/>
<evidence type="ECO:0000256" key="2">
    <source>
        <dbReference type="ARBA" id="ARBA00022771"/>
    </source>
</evidence>
<dbReference type="Pfam" id="PF01753">
    <property type="entry name" value="zf-MYND"/>
    <property type="match status" value="1"/>
</dbReference>
<keyword evidence="2 4" id="KW-0863">Zinc-finger</keyword>
<dbReference type="SUPFAM" id="SSF144232">
    <property type="entry name" value="HIT/MYND zinc finger-like"/>
    <property type="match status" value="1"/>
</dbReference>
<keyword evidence="3" id="KW-0862">Zinc</keyword>
<feature type="domain" description="MYND-type" evidence="7">
    <location>
        <begin position="408"/>
        <end position="453"/>
    </location>
</feature>
<feature type="compositionally biased region" description="Basic and acidic residues" evidence="6">
    <location>
        <begin position="534"/>
        <end position="543"/>
    </location>
</feature>
<proteinExistence type="predicted"/>
<evidence type="ECO:0000259" key="7">
    <source>
        <dbReference type="PROSITE" id="PS50865"/>
    </source>
</evidence>
<organism evidence="8 9">
    <name type="scientific">Lyophyllum shimeji</name>
    <name type="common">Hon-shimeji</name>
    <name type="synonym">Tricholoma shimeji</name>
    <dbReference type="NCBI Taxonomy" id="47721"/>
    <lineage>
        <taxon>Eukaryota</taxon>
        <taxon>Fungi</taxon>
        <taxon>Dikarya</taxon>
        <taxon>Basidiomycota</taxon>
        <taxon>Agaricomycotina</taxon>
        <taxon>Agaricomycetes</taxon>
        <taxon>Agaricomycetidae</taxon>
        <taxon>Agaricales</taxon>
        <taxon>Tricholomatineae</taxon>
        <taxon>Lyophyllaceae</taxon>
        <taxon>Lyophyllum</taxon>
    </lineage>
</organism>
<dbReference type="InterPro" id="IPR002893">
    <property type="entry name" value="Znf_MYND"/>
</dbReference>
<dbReference type="Proteomes" id="UP001063166">
    <property type="component" value="Unassembled WGS sequence"/>
</dbReference>
<gene>
    <name evidence="8" type="ORF">LshimejAT787_1003370</name>
</gene>
<keyword evidence="5" id="KW-0175">Coiled coil</keyword>
<dbReference type="PROSITE" id="PS50865">
    <property type="entry name" value="ZF_MYND_2"/>
    <property type="match status" value="1"/>
</dbReference>
<feature type="coiled-coil region" evidence="5">
    <location>
        <begin position="369"/>
        <end position="403"/>
    </location>
</feature>
<keyword evidence="1" id="KW-0479">Metal-binding</keyword>
<evidence type="ECO:0000313" key="9">
    <source>
        <dbReference type="Proteomes" id="UP001063166"/>
    </source>
</evidence>
<feature type="region of interest" description="Disordered" evidence="6">
    <location>
        <begin position="514"/>
        <end position="543"/>
    </location>
</feature>
<evidence type="ECO:0000256" key="6">
    <source>
        <dbReference type="SAM" id="MobiDB-lite"/>
    </source>
</evidence>
<keyword evidence="9" id="KW-1185">Reference proteome</keyword>
<sequence length="543" mass="59878">MVFNFNAKSVKQFNALPRKPRAPSGMVSNNWHFDLRYVPLDPTPSHFLFIVQLESSYIHGERVPLKLPANASGIEFFPETGQEAAPEVAKALIVSFLDGMGQRKFTFNPPPPSAPWKLTTEDPTLAEAVGNEFKRLGVRPELCKIDVVKGRSLKIAQEAFEGFWDSLKTSIGITGLAHKALTPPGSIVFENLRLSPWVGDPDDDEANKALQYTQRLAAARPLSEEAAYASVGEEMMRKLNLNITYLRTKSNDEVRAEADAGKGESAIDYSLRLQFGINCTPNRALCRTYLVKAITSPTSNAALKSRAHALLIDWYTGASKDSIYYRYLHAAAHHANQSVELSNGDVSPAVLFFAMHILEPHSHQVLELNVQYKAVWAALQKRKQELEKEKEKAAKKRAQTANRYICAAVNCVIQADKGRMLARCSGKCDTDKKPAYCSKECQRADWKNHKPFCRPGAPCSILEKDLDVPLPSEKGGSLSIPILGPDGKTVMISSSTMGPEMLKEMRELSLADHARAEGSSGRVQLPGSGVSMEKLGELDLDPK</sequence>
<evidence type="ECO:0000256" key="1">
    <source>
        <dbReference type="ARBA" id="ARBA00022723"/>
    </source>
</evidence>
<protein>
    <submittedName>
        <fullName evidence="8">MYND finger</fullName>
    </submittedName>
</protein>
<dbReference type="Gene3D" id="6.10.140.2220">
    <property type="match status" value="1"/>
</dbReference>
<dbReference type="EMBL" id="BRPK01000010">
    <property type="protein sequence ID" value="GLB41737.1"/>
    <property type="molecule type" value="Genomic_DNA"/>
</dbReference>
<dbReference type="GO" id="GO:0008270">
    <property type="term" value="F:zinc ion binding"/>
    <property type="evidence" value="ECO:0007669"/>
    <property type="project" value="UniProtKB-KW"/>
</dbReference>
<accession>A0A9P3PS33</accession>
<evidence type="ECO:0000256" key="4">
    <source>
        <dbReference type="PROSITE-ProRule" id="PRU00134"/>
    </source>
</evidence>
<comment type="caution">
    <text evidence="8">The sequence shown here is derived from an EMBL/GenBank/DDBJ whole genome shotgun (WGS) entry which is preliminary data.</text>
</comment>
<dbReference type="AlphaFoldDB" id="A0A9P3PS33"/>
<evidence type="ECO:0000313" key="8">
    <source>
        <dbReference type="EMBL" id="GLB41737.1"/>
    </source>
</evidence>
<name>A0A9P3PS33_LYOSH</name>
<reference evidence="8" key="1">
    <citation type="submission" date="2022-07" db="EMBL/GenBank/DDBJ databases">
        <title>The genome of Lyophyllum shimeji provides insight into the initial evolution of ectomycorrhizal fungal genome.</title>
        <authorList>
            <person name="Kobayashi Y."/>
            <person name="Shibata T."/>
            <person name="Hirakawa H."/>
            <person name="Shigenobu S."/>
            <person name="Nishiyama T."/>
            <person name="Yamada A."/>
            <person name="Hasebe M."/>
            <person name="Kawaguchi M."/>
        </authorList>
    </citation>
    <scope>NUCLEOTIDE SEQUENCE</scope>
    <source>
        <strain evidence="8">AT787</strain>
    </source>
</reference>